<evidence type="ECO:0000313" key="4">
    <source>
        <dbReference type="Proteomes" id="UP000237271"/>
    </source>
</evidence>
<dbReference type="Proteomes" id="UP000237271">
    <property type="component" value="Unassembled WGS sequence"/>
</dbReference>
<feature type="coiled-coil region" evidence="1">
    <location>
        <begin position="89"/>
        <end position="166"/>
    </location>
</feature>
<dbReference type="OrthoDB" id="116472at2759"/>
<evidence type="ECO:0000313" key="3">
    <source>
        <dbReference type="EMBL" id="POM78496.1"/>
    </source>
</evidence>
<keyword evidence="1" id="KW-0175">Coiled coil</keyword>
<feature type="region of interest" description="Disordered" evidence="2">
    <location>
        <begin position="45"/>
        <end position="81"/>
    </location>
</feature>
<feature type="compositionally biased region" description="Low complexity" evidence="2">
    <location>
        <begin position="63"/>
        <end position="72"/>
    </location>
</feature>
<accession>A0A2P4YL12</accession>
<comment type="caution">
    <text evidence="3">The sequence shown here is derived from an EMBL/GenBank/DDBJ whole genome shotgun (WGS) entry which is preliminary data.</text>
</comment>
<evidence type="ECO:0000256" key="1">
    <source>
        <dbReference type="SAM" id="Coils"/>
    </source>
</evidence>
<gene>
    <name evidence="3" type="ORF">PHPALM_3969</name>
</gene>
<sequence>MTPRLEVSYLTMEPFNSDIVLSDFLHEMDQLDDLQTVPLEFVDTKRRQDLNSPMEPQLKKMKSTTSPEPSKPTSRKRRSTSWLRRKQELNALRSESEALETHLTFLQMELDRRKAYQQKPTIQDQGMWQSVAIIARQECQNSQNENARLKEKVQLYAQASKMLQDQLTVAETRRMQLLGSPFAFVRVGVTQTPMLCFENDEIFKMLERRINDRFHELDLILREAHRPTEGGTTTEQVQICREGGQDAAAAVEFRHVRLLPFGEDTMARSLWEIIELGGVVLKTNTRVIRNTSDMIEMVSCHGVPFGNNGSVSAKAHTIIKRFAVSTGMVALIEAHSEWSINYPSSEVSRSTTEEGGWVVVHEYPIKAYSSVGGAIQRASQLRTSVKLRPNEAGAGGNVNSLTTTMVDVVIPSFRDILSSHHQSVENFLLDSERTEN</sequence>
<dbReference type="EMBL" id="NCKW01001989">
    <property type="protein sequence ID" value="POM78496.1"/>
    <property type="molecule type" value="Genomic_DNA"/>
</dbReference>
<protein>
    <recommendedName>
        <fullName evidence="5">M96 mating-specific protein family</fullName>
    </recommendedName>
</protein>
<organism evidence="3 4">
    <name type="scientific">Phytophthora palmivora</name>
    <dbReference type="NCBI Taxonomy" id="4796"/>
    <lineage>
        <taxon>Eukaryota</taxon>
        <taxon>Sar</taxon>
        <taxon>Stramenopiles</taxon>
        <taxon>Oomycota</taxon>
        <taxon>Peronosporomycetes</taxon>
        <taxon>Peronosporales</taxon>
        <taxon>Peronosporaceae</taxon>
        <taxon>Phytophthora</taxon>
    </lineage>
</organism>
<reference evidence="3 4" key="1">
    <citation type="journal article" date="2017" name="Genome Biol. Evol.">
        <title>Phytophthora megakarya and P. palmivora, closely related causal agents of cacao black pod rot, underwent increases in genome sizes and gene numbers by different mechanisms.</title>
        <authorList>
            <person name="Ali S.S."/>
            <person name="Shao J."/>
            <person name="Lary D.J."/>
            <person name="Kronmiller B."/>
            <person name="Shen D."/>
            <person name="Strem M.D."/>
            <person name="Amoako-Attah I."/>
            <person name="Akrofi A.Y."/>
            <person name="Begoude B.A."/>
            <person name="Ten Hoopen G.M."/>
            <person name="Coulibaly K."/>
            <person name="Kebe B.I."/>
            <person name="Melnick R.L."/>
            <person name="Guiltinan M.J."/>
            <person name="Tyler B.M."/>
            <person name="Meinhardt L.W."/>
            <person name="Bailey B.A."/>
        </authorList>
    </citation>
    <scope>NUCLEOTIDE SEQUENCE [LARGE SCALE GENOMIC DNA]</scope>
    <source>
        <strain evidence="4">sbr112.9</strain>
    </source>
</reference>
<name>A0A2P4YL12_9STRA</name>
<keyword evidence="4" id="KW-1185">Reference proteome</keyword>
<evidence type="ECO:0000256" key="2">
    <source>
        <dbReference type="SAM" id="MobiDB-lite"/>
    </source>
</evidence>
<proteinExistence type="predicted"/>
<evidence type="ECO:0008006" key="5">
    <source>
        <dbReference type="Google" id="ProtNLM"/>
    </source>
</evidence>
<dbReference type="AlphaFoldDB" id="A0A2P4YL12"/>